<dbReference type="InterPro" id="IPR024079">
    <property type="entry name" value="MetalloPept_cat_dom_sf"/>
</dbReference>
<dbReference type="RefSeq" id="WP_376808233.1">
    <property type="nucleotide sequence ID" value="NZ_JBHTAC010000024.1"/>
</dbReference>
<evidence type="ECO:0000313" key="3">
    <source>
        <dbReference type="EMBL" id="MFC7245292.1"/>
    </source>
</evidence>
<reference evidence="4" key="1">
    <citation type="journal article" date="2019" name="Int. J. Syst. Evol. Microbiol.">
        <title>The Global Catalogue of Microorganisms (GCM) 10K type strain sequencing project: providing services to taxonomists for standard genome sequencing and annotation.</title>
        <authorList>
            <consortium name="The Broad Institute Genomics Platform"/>
            <consortium name="The Broad Institute Genome Sequencing Center for Infectious Disease"/>
            <person name="Wu L."/>
            <person name="Ma J."/>
        </authorList>
    </citation>
    <scope>NUCLEOTIDE SEQUENCE [LARGE SCALE GENOMIC DNA]</scope>
    <source>
        <strain evidence="4">CGMCC 1.9106</strain>
    </source>
</reference>
<comment type="caution">
    <text evidence="3">The sequence shown here is derived from an EMBL/GenBank/DDBJ whole genome shotgun (WGS) entry which is preliminary data.</text>
</comment>
<protein>
    <recommendedName>
        <fullName evidence="5">Matrixin</fullName>
    </recommendedName>
</protein>
<organism evidence="3 4">
    <name type="scientific">Catellatospora aurea</name>
    <dbReference type="NCBI Taxonomy" id="1337874"/>
    <lineage>
        <taxon>Bacteria</taxon>
        <taxon>Bacillati</taxon>
        <taxon>Actinomycetota</taxon>
        <taxon>Actinomycetes</taxon>
        <taxon>Micromonosporales</taxon>
        <taxon>Micromonosporaceae</taxon>
        <taxon>Catellatospora</taxon>
    </lineage>
</organism>
<keyword evidence="4" id="KW-1185">Reference proteome</keyword>
<accession>A0ABW2GZJ2</accession>
<name>A0ABW2GZJ2_9ACTN</name>
<dbReference type="Gene3D" id="3.40.390.10">
    <property type="entry name" value="Collagenase (Catalytic Domain)"/>
    <property type="match status" value="1"/>
</dbReference>
<evidence type="ECO:0000313" key="4">
    <source>
        <dbReference type="Proteomes" id="UP001596392"/>
    </source>
</evidence>
<proteinExistence type="predicted"/>
<evidence type="ECO:0000256" key="1">
    <source>
        <dbReference type="SAM" id="MobiDB-lite"/>
    </source>
</evidence>
<gene>
    <name evidence="3" type="ORF">ACFQO7_22695</name>
</gene>
<evidence type="ECO:0000256" key="2">
    <source>
        <dbReference type="SAM" id="SignalP"/>
    </source>
</evidence>
<keyword evidence="2" id="KW-0732">Signal</keyword>
<evidence type="ECO:0008006" key="5">
    <source>
        <dbReference type="Google" id="ProtNLM"/>
    </source>
</evidence>
<feature type="signal peptide" evidence="2">
    <location>
        <begin position="1"/>
        <end position="26"/>
    </location>
</feature>
<dbReference type="SUPFAM" id="SSF55486">
    <property type="entry name" value="Metalloproteases ('zincins'), catalytic domain"/>
    <property type="match status" value="1"/>
</dbReference>
<feature type="chain" id="PRO_5046714557" description="Matrixin" evidence="2">
    <location>
        <begin position="27"/>
        <end position="252"/>
    </location>
</feature>
<dbReference type="Proteomes" id="UP001596392">
    <property type="component" value="Unassembled WGS sequence"/>
</dbReference>
<feature type="region of interest" description="Disordered" evidence="1">
    <location>
        <begin position="156"/>
        <end position="191"/>
    </location>
</feature>
<sequence length="252" mass="27102">MRLRLIAAATAAALATLALPATTAQASHAWSNYHWARTANPFTLKLDNNVTAAWTSYLNEASSDWTASTVLNTTVVSGSFGSKTSCTPTTGHVEVCNASYGSTGWLGIASISITTGNHISSAFVKVNDTYFVQAQYNTPAYRRLVMCQEVGHTFGLGHQDENQTNPNLGSCMDYSRDPDGPPSNEHPNSHDYSQLVSIYSHVDSFNTPTVAPANAGQAWGRLVKGTHGQGVSTYVRELGRGNYTVTHVLWAN</sequence>
<dbReference type="EMBL" id="JBHTAC010000024">
    <property type="protein sequence ID" value="MFC7245292.1"/>
    <property type="molecule type" value="Genomic_DNA"/>
</dbReference>